<dbReference type="STRING" id="1344416.A0A139AVP3"/>
<dbReference type="OrthoDB" id="6361347at2759"/>
<dbReference type="PANTHER" id="PTHR37539:SF1">
    <property type="entry name" value="ER-BOUND OXYGENASE MPAB_MPAB'_RUBBER OXYGENASE CATALYTIC DOMAIN-CONTAINING PROTEIN"/>
    <property type="match status" value="1"/>
</dbReference>
<protein>
    <submittedName>
        <fullName evidence="2">Uncharacterized protein</fullName>
    </submittedName>
</protein>
<evidence type="ECO:0000256" key="1">
    <source>
        <dbReference type="SAM" id="MobiDB-lite"/>
    </source>
</evidence>
<dbReference type="Proteomes" id="UP000070544">
    <property type="component" value="Unassembled WGS sequence"/>
</dbReference>
<feature type="compositionally biased region" description="Basic and acidic residues" evidence="1">
    <location>
        <begin position="330"/>
        <end position="339"/>
    </location>
</feature>
<gene>
    <name evidence="2" type="ORF">M427DRAFT_41294</name>
</gene>
<keyword evidence="3" id="KW-1185">Reference proteome</keyword>
<sequence length="361" mass="40991">MSNPDIGPNFMKHLATPEVQKIIDRFPRIPVEELHALAMAGDDPVDAYLATTDMDPKRDDVVEKFKADVKGGNVQAKKLWANLKTTPEWVDKDRIKRGQEVYFRFAEVFNVLFFSSFTGVGSPDFAKILGATGYMTSPQSAFRRIIETAHWVANIMSDDDFGVGSKGWLATLRVRFLHAAVRRRLEASVAQPDEHVKRLVDGVVRGTAIGISEIIERFRPAFIFSQNPDKIKARIDYWSPFFFKMLSAGARVVTGDDFCDFVGLPKRREIPMFHKVLTKVGFTGMVIATKTIRIVPLVQKISVKGRKFAYIRIFTWMLGDKPKFALKHAPTTEREREVRAQLQQRENNKRRAITAAAETEE</sequence>
<dbReference type="EMBL" id="KQ965735">
    <property type="protein sequence ID" value="KXS20545.1"/>
    <property type="molecule type" value="Genomic_DNA"/>
</dbReference>
<dbReference type="AlphaFoldDB" id="A0A139AVP3"/>
<feature type="region of interest" description="Disordered" evidence="1">
    <location>
        <begin position="329"/>
        <end position="361"/>
    </location>
</feature>
<proteinExistence type="predicted"/>
<dbReference type="PANTHER" id="PTHR37539">
    <property type="entry name" value="SECRETED PROTEIN-RELATED"/>
    <property type="match status" value="1"/>
</dbReference>
<reference evidence="2 3" key="1">
    <citation type="journal article" date="2015" name="Genome Biol. Evol.">
        <title>Phylogenomic analyses indicate that early fungi evolved digesting cell walls of algal ancestors of land plants.</title>
        <authorList>
            <person name="Chang Y."/>
            <person name="Wang S."/>
            <person name="Sekimoto S."/>
            <person name="Aerts A.L."/>
            <person name="Choi C."/>
            <person name="Clum A."/>
            <person name="LaButti K.M."/>
            <person name="Lindquist E.A."/>
            <person name="Yee Ngan C."/>
            <person name="Ohm R.A."/>
            <person name="Salamov A.A."/>
            <person name="Grigoriev I.V."/>
            <person name="Spatafora J.W."/>
            <person name="Berbee M.L."/>
        </authorList>
    </citation>
    <scope>NUCLEOTIDE SEQUENCE [LARGE SCALE GENOMIC DNA]</scope>
    <source>
        <strain evidence="2 3">JEL478</strain>
    </source>
</reference>
<evidence type="ECO:0000313" key="3">
    <source>
        <dbReference type="Proteomes" id="UP000070544"/>
    </source>
</evidence>
<name>A0A139AVP3_GONPJ</name>
<evidence type="ECO:0000313" key="2">
    <source>
        <dbReference type="EMBL" id="KXS20545.1"/>
    </source>
</evidence>
<organism evidence="2 3">
    <name type="scientific">Gonapodya prolifera (strain JEL478)</name>
    <name type="common">Monoblepharis prolifera</name>
    <dbReference type="NCBI Taxonomy" id="1344416"/>
    <lineage>
        <taxon>Eukaryota</taxon>
        <taxon>Fungi</taxon>
        <taxon>Fungi incertae sedis</taxon>
        <taxon>Chytridiomycota</taxon>
        <taxon>Chytridiomycota incertae sedis</taxon>
        <taxon>Monoblepharidomycetes</taxon>
        <taxon>Monoblepharidales</taxon>
        <taxon>Gonapodyaceae</taxon>
        <taxon>Gonapodya</taxon>
    </lineage>
</organism>
<dbReference type="InterPro" id="IPR037473">
    <property type="entry name" value="Lcp-like"/>
</dbReference>
<accession>A0A139AVP3</accession>